<accession>A0AB34FEK9</accession>
<dbReference type="InterPro" id="IPR029070">
    <property type="entry name" value="Chitinase_insertion_sf"/>
</dbReference>
<dbReference type="EC" id="3.2.1.14" evidence="4"/>
<keyword evidence="11 13" id="KW-0326">Glycosidase</keyword>
<keyword evidence="12" id="KW-0624">Polysaccharide degradation</keyword>
<evidence type="ECO:0000313" key="16">
    <source>
        <dbReference type="EMBL" id="KAJ6437482.1"/>
    </source>
</evidence>
<protein>
    <recommendedName>
        <fullName evidence="4">chitinase</fullName>
        <ecNumber evidence="4">3.2.1.14</ecNumber>
    </recommendedName>
</protein>
<evidence type="ECO:0000256" key="12">
    <source>
        <dbReference type="ARBA" id="ARBA00023326"/>
    </source>
</evidence>
<reference evidence="16" key="1">
    <citation type="submission" date="2023-01" db="EMBL/GenBank/DDBJ databases">
        <title>The growth and conidiation of Purpureocillium lavendulum are regulated by nitrogen source and histone H3K14 acetylation.</title>
        <authorList>
            <person name="Tang P."/>
            <person name="Han J."/>
            <person name="Zhang C."/>
            <person name="Tang P."/>
            <person name="Qi F."/>
            <person name="Zhang K."/>
            <person name="Liang L."/>
        </authorList>
    </citation>
    <scope>NUCLEOTIDE SEQUENCE</scope>
    <source>
        <strain evidence="16">YMF1.00683</strain>
    </source>
</reference>
<organism evidence="16 17">
    <name type="scientific">Purpureocillium lavendulum</name>
    <dbReference type="NCBI Taxonomy" id="1247861"/>
    <lineage>
        <taxon>Eukaryota</taxon>
        <taxon>Fungi</taxon>
        <taxon>Dikarya</taxon>
        <taxon>Ascomycota</taxon>
        <taxon>Pezizomycotina</taxon>
        <taxon>Sordariomycetes</taxon>
        <taxon>Hypocreomycetidae</taxon>
        <taxon>Hypocreales</taxon>
        <taxon>Ophiocordycipitaceae</taxon>
        <taxon>Purpureocillium</taxon>
    </lineage>
</organism>
<feature type="region of interest" description="Disordered" evidence="14">
    <location>
        <begin position="263"/>
        <end position="284"/>
    </location>
</feature>
<proteinExistence type="inferred from homology"/>
<keyword evidence="6" id="KW-0147">Chitin-binding</keyword>
<dbReference type="GO" id="GO:0000272">
    <property type="term" value="P:polysaccharide catabolic process"/>
    <property type="evidence" value="ECO:0007669"/>
    <property type="project" value="UniProtKB-KW"/>
</dbReference>
<comment type="caution">
    <text evidence="16">The sequence shown here is derived from an EMBL/GenBank/DDBJ whole genome shotgun (WGS) entry which is preliminary data.</text>
</comment>
<dbReference type="Gene3D" id="3.10.50.10">
    <property type="match status" value="1"/>
</dbReference>
<dbReference type="SUPFAM" id="SSF51445">
    <property type="entry name" value="(Trans)glycosidases"/>
    <property type="match status" value="1"/>
</dbReference>
<dbReference type="Pfam" id="PF00704">
    <property type="entry name" value="Glyco_hydro_18"/>
    <property type="match status" value="1"/>
</dbReference>
<dbReference type="GO" id="GO:0006032">
    <property type="term" value="P:chitin catabolic process"/>
    <property type="evidence" value="ECO:0007669"/>
    <property type="project" value="UniProtKB-KW"/>
</dbReference>
<evidence type="ECO:0000256" key="9">
    <source>
        <dbReference type="ARBA" id="ARBA00023026"/>
    </source>
</evidence>
<comment type="subcellular location">
    <subcellularLocation>
        <location evidence="2">Secreted</location>
    </subcellularLocation>
</comment>
<evidence type="ECO:0000256" key="6">
    <source>
        <dbReference type="ARBA" id="ARBA00022669"/>
    </source>
</evidence>
<comment type="similarity">
    <text evidence="3">Belongs to the glycosyl hydrolase 18 family. Chitinase class V subfamily.</text>
</comment>
<evidence type="ECO:0000256" key="13">
    <source>
        <dbReference type="RuleBase" id="RU000489"/>
    </source>
</evidence>
<dbReference type="InterPro" id="IPR017853">
    <property type="entry name" value="GH"/>
</dbReference>
<evidence type="ECO:0000256" key="8">
    <source>
        <dbReference type="ARBA" id="ARBA00023024"/>
    </source>
</evidence>
<evidence type="ECO:0000256" key="4">
    <source>
        <dbReference type="ARBA" id="ARBA00012729"/>
    </source>
</evidence>
<dbReference type="PROSITE" id="PS51910">
    <property type="entry name" value="GH18_2"/>
    <property type="match status" value="1"/>
</dbReference>
<dbReference type="InterPro" id="IPR001579">
    <property type="entry name" value="Glyco_hydro_18_chit_AS"/>
</dbReference>
<evidence type="ECO:0000256" key="1">
    <source>
        <dbReference type="ARBA" id="ARBA00000822"/>
    </source>
</evidence>
<evidence type="ECO:0000259" key="15">
    <source>
        <dbReference type="PROSITE" id="PS51910"/>
    </source>
</evidence>
<evidence type="ECO:0000256" key="7">
    <source>
        <dbReference type="ARBA" id="ARBA00022801"/>
    </source>
</evidence>
<dbReference type="EMBL" id="JAQHRD010000012">
    <property type="protein sequence ID" value="KAJ6437482.1"/>
    <property type="molecule type" value="Genomic_DNA"/>
</dbReference>
<dbReference type="Gene3D" id="3.20.20.80">
    <property type="entry name" value="Glycosidases"/>
    <property type="match status" value="2"/>
</dbReference>
<keyword evidence="5" id="KW-0964">Secreted</keyword>
<feature type="domain" description="GH18" evidence="15">
    <location>
        <begin position="543"/>
        <end position="769"/>
    </location>
</feature>
<dbReference type="InterPro" id="IPR001223">
    <property type="entry name" value="Glyco_hydro18_cat"/>
</dbReference>
<evidence type="ECO:0000256" key="5">
    <source>
        <dbReference type="ARBA" id="ARBA00022525"/>
    </source>
</evidence>
<keyword evidence="9" id="KW-0843">Virulence</keyword>
<dbReference type="InterPro" id="IPR011583">
    <property type="entry name" value="Chitinase_II/V-like_cat"/>
</dbReference>
<dbReference type="PROSITE" id="PS01095">
    <property type="entry name" value="GH18_1"/>
    <property type="match status" value="1"/>
</dbReference>
<dbReference type="GO" id="GO:0005576">
    <property type="term" value="C:extracellular region"/>
    <property type="evidence" value="ECO:0007669"/>
    <property type="project" value="UniProtKB-SubCell"/>
</dbReference>
<evidence type="ECO:0000256" key="14">
    <source>
        <dbReference type="SAM" id="MobiDB-lite"/>
    </source>
</evidence>
<keyword evidence="17" id="KW-1185">Reference proteome</keyword>
<sequence length="879" mass="98578">MGITDTEGMVDAEEAEALRNFRASTEARNAQIDDEAKRGDNHTLDVTVQSHIPVLTFRYINTTIPLAVIEAEIHHLWYTVIQAANYWNAANTKHDTLVRQDSRDDQCHRLEVIPCSDGGKFWSDLPLFRQDLADEWTNRYYQSDYNKDMRSNLGAFVGRLVSVGIYNGPAAVLSIANLIHALQQILVYEEGNIILLSNDSVTVVADGLYPPLSGLGDLAIQSGTFAPFLSLALASLRFRDVTVYGTPNPVYRFDGHVRRMTLTNATTGPPLPETHNNVSGGDDVEMKKPRLPESKTIFEGPLNFCSTSRGQTTYDPFYASTLEEKAEYNELWIPVARFMRTLPRLADLIFDCQYEVPTCLLHALHEQRQTTRLHVNHFSLRSLYQPINDAHHVISADEYMLATSPCLYSIALKWFKFDYNGYIGFNKEAVMQMVSEFAPNLNEMREAVDSHLALSIFQAITAEGRNKVRYMKLQLDNVGKFARGFRDCDVDAVVSWLARNWVCERDIEGGSVSVRQAAHDDIWDGYVDDDRLLKADFDGRGDLREFVTDEGLDGIDFDWEYPGAPDIPGIPPGNQNDGINYLRFLRLVRKALPTDKTIGIAAPASYWYLKGFPIAEMAKTIDYIVYMTYDLHGQWDYGNRWSTEGCPAGDCLRHHLNQTEIEYSLAMVTKAGVPARKVIIGMALYGSGYISNFEIREIIASGGKVTQHSDKNGEIVVYDDVQWVSWMSKERYDKQVRWIRSLNFGGTSDWAMDLDADYDTHSGPGGGDSGLGPIFISPDLYKQRHSKVECIPPCTFVFPPWVLTTPTTIVVPPATVTYEENWAVTSTVGGAIITMPAASITTTVISIPPVTTTAIRLWNVVWGKRGHLGDDDDRTVTLG</sequence>
<dbReference type="PANTHER" id="PTHR47700">
    <property type="entry name" value="V CHITINASE, PUTATIVE (AFU_ORTHOLOGUE AFUA_6G13720)-RELATED"/>
    <property type="match status" value="1"/>
</dbReference>
<keyword evidence="7 13" id="KW-0378">Hydrolase</keyword>
<dbReference type="GO" id="GO:0008061">
    <property type="term" value="F:chitin binding"/>
    <property type="evidence" value="ECO:0007669"/>
    <property type="project" value="UniProtKB-KW"/>
</dbReference>
<evidence type="ECO:0000256" key="10">
    <source>
        <dbReference type="ARBA" id="ARBA00023277"/>
    </source>
</evidence>
<keyword evidence="8" id="KW-0146">Chitin degradation</keyword>
<dbReference type="Proteomes" id="UP001163105">
    <property type="component" value="Unassembled WGS sequence"/>
</dbReference>
<dbReference type="AlphaFoldDB" id="A0AB34FEK9"/>
<name>A0AB34FEK9_9HYPO</name>
<dbReference type="InterPro" id="IPR053214">
    <property type="entry name" value="LysM12-like"/>
</dbReference>
<evidence type="ECO:0000256" key="3">
    <source>
        <dbReference type="ARBA" id="ARBA00008682"/>
    </source>
</evidence>
<evidence type="ECO:0000313" key="17">
    <source>
        <dbReference type="Proteomes" id="UP001163105"/>
    </source>
</evidence>
<evidence type="ECO:0000256" key="11">
    <source>
        <dbReference type="ARBA" id="ARBA00023295"/>
    </source>
</evidence>
<dbReference type="SMART" id="SM00636">
    <property type="entry name" value="Glyco_18"/>
    <property type="match status" value="1"/>
</dbReference>
<dbReference type="InterPro" id="IPR022085">
    <property type="entry name" value="OpdG"/>
</dbReference>
<evidence type="ECO:0000256" key="2">
    <source>
        <dbReference type="ARBA" id="ARBA00004613"/>
    </source>
</evidence>
<dbReference type="PANTHER" id="PTHR47700:SF2">
    <property type="entry name" value="CHITINASE"/>
    <property type="match status" value="1"/>
</dbReference>
<comment type="catalytic activity">
    <reaction evidence="1">
        <text>Random endo-hydrolysis of N-acetyl-beta-D-glucosaminide (1-&gt;4)-beta-linkages in chitin and chitodextrins.</text>
        <dbReference type="EC" id="3.2.1.14"/>
    </reaction>
</comment>
<keyword evidence="10" id="KW-0119">Carbohydrate metabolism</keyword>
<dbReference type="Pfam" id="PF12311">
    <property type="entry name" value="DUF3632"/>
    <property type="match status" value="1"/>
</dbReference>
<gene>
    <name evidence="16" type="ORF">O9K51_10040</name>
</gene>
<dbReference type="GO" id="GO:0008843">
    <property type="term" value="F:endochitinase activity"/>
    <property type="evidence" value="ECO:0007669"/>
    <property type="project" value="UniProtKB-EC"/>
</dbReference>